<evidence type="ECO:0000259" key="1">
    <source>
        <dbReference type="SMART" id="SM00829"/>
    </source>
</evidence>
<dbReference type="InterPro" id="IPR051397">
    <property type="entry name" value="Zn-ADH-like_protein"/>
</dbReference>
<name>A0A0S7C6K2_9BACT</name>
<dbReference type="Proteomes" id="UP000053091">
    <property type="component" value="Unassembled WGS sequence"/>
</dbReference>
<dbReference type="PANTHER" id="PTHR43677">
    <property type="entry name" value="SHORT-CHAIN DEHYDROGENASE/REDUCTASE"/>
    <property type="match status" value="1"/>
</dbReference>
<keyword evidence="3" id="KW-1185">Reference proteome</keyword>
<proteinExistence type="predicted"/>
<dbReference type="InterPro" id="IPR013149">
    <property type="entry name" value="ADH-like_C"/>
</dbReference>
<feature type="domain" description="Enoyl reductase (ER)" evidence="1">
    <location>
        <begin position="15"/>
        <end position="330"/>
    </location>
</feature>
<dbReference type="Gene3D" id="3.40.50.720">
    <property type="entry name" value="NAD(P)-binding Rossmann-like Domain"/>
    <property type="match status" value="1"/>
</dbReference>
<dbReference type="GO" id="GO:0043957">
    <property type="term" value="F:acryloyl-CoA reductase (NADPH) activity"/>
    <property type="evidence" value="ECO:0007669"/>
    <property type="project" value="TreeGrafter"/>
</dbReference>
<accession>A0A0S7C6K2</accession>
<reference evidence="2" key="1">
    <citation type="journal article" date="2015" name="Genome Announc.">
        <title>Draft Genome Sequence of Bacteroidales Strain TBC1, a Novel Isolate from a Methanogenic Wastewater Treatment System.</title>
        <authorList>
            <person name="Tourlousse D.M."/>
            <person name="Matsuura N."/>
            <person name="Sun L."/>
            <person name="Toyonaga M."/>
            <person name="Kuroda K."/>
            <person name="Ohashi A."/>
            <person name="Cruz R."/>
            <person name="Yamaguchi T."/>
            <person name="Sekiguchi Y."/>
        </authorList>
    </citation>
    <scope>NUCLEOTIDE SEQUENCE [LARGE SCALE GENOMIC DNA]</scope>
    <source>
        <strain evidence="2">TBC1</strain>
    </source>
</reference>
<dbReference type="Gene3D" id="3.90.180.10">
    <property type="entry name" value="Medium-chain alcohol dehydrogenases, catalytic domain"/>
    <property type="match status" value="1"/>
</dbReference>
<dbReference type="OrthoDB" id="9805663at2"/>
<dbReference type="AlphaFoldDB" id="A0A0S7C6K2"/>
<dbReference type="InterPro" id="IPR013154">
    <property type="entry name" value="ADH-like_N"/>
</dbReference>
<dbReference type="NCBIfam" id="TIGR02823">
    <property type="entry name" value="oxido_YhdH"/>
    <property type="match status" value="1"/>
</dbReference>
<evidence type="ECO:0000313" key="2">
    <source>
        <dbReference type="EMBL" id="GAP44857.1"/>
    </source>
</evidence>
<dbReference type="InterPro" id="IPR036291">
    <property type="entry name" value="NAD(P)-bd_dom_sf"/>
</dbReference>
<evidence type="ECO:0000313" key="3">
    <source>
        <dbReference type="Proteomes" id="UP000053091"/>
    </source>
</evidence>
<gene>
    <name evidence="2" type="ORF">TBC1_12670</name>
</gene>
<dbReference type="Pfam" id="PF08240">
    <property type="entry name" value="ADH_N"/>
    <property type="match status" value="1"/>
</dbReference>
<dbReference type="InterPro" id="IPR014188">
    <property type="entry name" value="Acrylyl-CoA_reductase_AcuI"/>
</dbReference>
<dbReference type="SUPFAM" id="SSF51735">
    <property type="entry name" value="NAD(P)-binding Rossmann-fold domains"/>
    <property type="match status" value="1"/>
</dbReference>
<organism evidence="2">
    <name type="scientific">Lentimicrobium saccharophilum</name>
    <dbReference type="NCBI Taxonomy" id="1678841"/>
    <lineage>
        <taxon>Bacteria</taxon>
        <taxon>Pseudomonadati</taxon>
        <taxon>Bacteroidota</taxon>
        <taxon>Bacteroidia</taxon>
        <taxon>Bacteroidales</taxon>
        <taxon>Lentimicrobiaceae</taxon>
        <taxon>Lentimicrobium</taxon>
    </lineage>
</organism>
<dbReference type="Pfam" id="PF00107">
    <property type="entry name" value="ADH_zinc_N"/>
    <property type="match status" value="1"/>
</dbReference>
<protein>
    <submittedName>
        <fullName evidence="2">Putative quinone oxidoreductase, YhdH/YhfP family</fullName>
    </submittedName>
</protein>
<dbReference type="InterPro" id="IPR011032">
    <property type="entry name" value="GroES-like_sf"/>
</dbReference>
<dbReference type="CDD" id="cd05280">
    <property type="entry name" value="MDR_yhdh_yhfp"/>
    <property type="match status" value="1"/>
</dbReference>
<sequence>MVIPETFKAIRAEENSSGNIRPLLKEVSLDSLPAHEVLIRVEYSSLNYKDALSATGNRGVTRNYPHTPGIDACGTVVYSADQSFKKGDLVLVCGYDLGMNTPGGFGQYIQVPAAWVMPLPEGLGMRESMMLGTAGFTAALALYKMEMNGQRPGNGPVLVTGAGGGLGSLAINILSRTGYEVIAATGKTSAHEYFKSIGAAQVIDREQVNDHSGKLLLRQRWAGVIDTVGGNILSTAIRACQAHGNVAVCGNAASFELSVNVYPFILNGVNLLGIDSATCPMELRKQVWKKLADEWRPEALDQISLGISLEALPKHIHLLLEGKIRGRVYINLKD</sequence>
<dbReference type="EMBL" id="DF968183">
    <property type="protein sequence ID" value="GAP44857.1"/>
    <property type="molecule type" value="Genomic_DNA"/>
</dbReference>
<dbReference type="PANTHER" id="PTHR43677:SF1">
    <property type="entry name" value="ACRYLYL-COA REDUCTASE ACUI-RELATED"/>
    <property type="match status" value="1"/>
</dbReference>
<dbReference type="SMART" id="SM00829">
    <property type="entry name" value="PKS_ER"/>
    <property type="match status" value="1"/>
</dbReference>
<dbReference type="SUPFAM" id="SSF50129">
    <property type="entry name" value="GroES-like"/>
    <property type="match status" value="1"/>
</dbReference>
<dbReference type="STRING" id="1678841.TBC1_12670"/>
<dbReference type="InterPro" id="IPR020843">
    <property type="entry name" value="ER"/>
</dbReference>
<dbReference type="PATRIC" id="fig|1678841.3.peg.3418"/>
<dbReference type="RefSeq" id="WP_062044769.1">
    <property type="nucleotide sequence ID" value="NZ_DF968183.1"/>
</dbReference>